<sequence length="160" mass="18042">MAAPPRQMQSVYDSFPDDDSTKEVYFQAAGLTYSEISDRHVLLWWLNDELTGDVPVTQVVQLTGQPGNYNYYAPVAVRSRESRTANLQITLGRFSRAQRDQILQLANDVKFEKKSTVNSCRVWTRDLLEAMVAEGLISGNLFTEIDGKVPLLKRKPEASS</sequence>
<gene>
    <name evidence="1" type="ORF">M404DRAFT_1000728</name>
</gene>
<reference evidence="1 2" key="1">
    <citation type="submission" date="2014-04" db="EMBL/GenBank/DDBJ databases">
        <authorList>
            <consortium name="DOE Joint Genome Institute"/>
            <person name="Kuo A."/>
            <person name="Kohler A."/>
            <person name="Costa M.D."/>
            <person name="Nagy L.G."/>
            <person name="Floudas D."/>
            <person name="Copeland A."/>
            <person name="Barry K.W."/>
            <person name="Cichocki N."/>
            <person name="Veneault-Fourrey C."/>
            <person name="LaButti K."/>
            <person name="Lindquist E.A."/>
            <person name="Lipzen A."/>
            <person name="Lundell T."/>
            <person name="Morin E."/>
            <person name="Murat C."/>
            <person name="Sun H."/>
            <person name="Tunlid A."/>
            <person name="Henrissat B."/>
            <person name="Grigoriev I.V."/>
            <person name="Hibbett D.S."/>
            <person name="Martin F."/>
            <person name="Nordberg H.P."/>
            <person name="Cantor M.N."/>
            <person name="Hua S.X."/>
        </authorList>
    </citation>
    <scope>NUCLEOTIDE SEQUENCE [LARGE SCALE GENOMIC DNA]</scope>
    <source>
        <strain evidence="1 2">Marx 270</strain>
    </source>
</reference>
<reference evidence="2" key="2">
    <citation type="submission" date="2015-01" db="EMBL/GenBank/DDBJ databases">
        <title>Evolutionary Origins and Diversification of the Mycorrhizal Mutualists.</title>
        <authorList>
            <consortium name="DOE Joint Genome Institute"/>
            <consortium name="Mycorrhizal Genomics Consortium"/>
            <person name="Kohler A."/>
            <person name="Kuo A."/>
            <person name="Nagy L.G."/>
            <person name="Floudas D."/>
            <person name="Copeland A."/>
            <person name="Barry K.W."/>
            <person name="Cichocki N."/>
            <person name="Veneault-Fourrey C."/>
            <person name="LaButti K."/>
            <person name="Lindquist E.A."/>
            <person name="Lipzen A."/>
            <person name="Lundell T."/>
            <person name="Morin E."/>
            <person name="Murat C."/>
            <person name="Riley R."/>
            <person name="Ohm R."/>
            <person name="Sun H."/>
            <person name="Tunlid A."/>
            <person name="Henrissat B."/>
            <person name="Grigoriev I.V."/>
            <person name="Hibbett D.S."/>
            <person name="Martin F."/>
        </authorList>
    </citation>
    <scope>NUCLEOTIDE SEQUENCE [LARGE SCALE GENOMIC DNA]</scope>
    <source>
        <strain evidence="2">Marx 270</strain>
    </source>
</reference>
<protein>
    <submittedName>
        <fullName evidence="1">Uncharacterized protein</fullName>
    </submittedName>
</protein>
<accession>A0A0C3P8Z8</accession>
<dbReference type="STRING" id="870435.A0A0C3P8Z8"/>
<evidence type="ECO:0000313" key="2">
    <source>
        <dbReference type="Proteomes" id="UP000054217"/>
    </source>
</evidence>
<dbReference type="InParanoid" id="A0A0C3P8Z8"/>
<dbReference type="HOGENOM" id="CLU_132759_0_0_1"/>
<keyword evidence="2" id="KW-1185">Reference proteome</keyword>
<dbReference type="OrthoDB" id="3235294at2759"/>
<organism evidence="1 2">
    <name type="scientific">Pisolithus tinctorius Marx 270</name>
    <dbReference type="NCBI Taxonomy" id="870435"/>
    <lineage>
        <taxon>Eukaryota</taxon>
        <taxon>Fungi</taxon>
        <taxon>Dikarya</taxon>
        <taxon>Basidiomycota</taxon>
        <taxon>Agaricomycotina</taxon>
        <taxon>Agaricomycetes</taxon>
        <taxon>Agaricomycetidae</taxon>
        <taxon>Boletales</taxon>
        <taxon>Sclerodermatineae</taxon>
        <taxon>Pisolithaceae</taxon>
        <taxon>Pisolithus</taxon>
    </lineage>
</organism>
<name>A0A0C3P8Z8_PISTI</name>
<proteinExistence type="predicted"/>
<dbReference type="AlphaFoldDB" id="A0A0C3P8Z8"/>
<dbReference type="Proteomes" id="UP000054217">
    <property type="component" value="Unassembled WGS sequence"/>
</dbReference>
<dbReference type="EMBL" id="KN831972">
    <property type="protein sequence ID" value="KIO04216.1"/>
    <property type="molecule type" value="Genomic_DNA"/>
</dbReference>
<evidence type="ECO:0000313" key="1">
    <source>
        <dbReference type="EMBL" id="KIO04216.1"/>
    </source>
</evidence>